<protein>
    <submittedName>
        <fullName evidence="6">Glutathione S-transferase 1-like</fullName>
    </submittedName>
</protein>
<dbReference type="SUPFAM" id="SSF47616">
    <property type="entry name" value="GST C-terminal domain-like"/>
    <property type="match status" value="1"/>
</dbReference>
<dbReference type="RefSeq" id="XP_016984863.1">
    <property type="nucleotide sequence ID" value="XM_017129374.1"/>
</dbReference>
<comment type="subunit">
    <text evidence="1">Homodimer.</text>
</comment>
<gene>
    <name evidence="6" type="primary">LOC108048606</name>
    <name evidence="4" type="synonym">108048606</name>
</gene>
<dbReference type="GO" id="GO:0006749">
    <property type="term" value="P:glutathione metabolic process"/>
    <property type="evidence" value="ECO:0007669"/>
    <property type="project" value="TreeGrafter"/>
</dbReference>
<dbReference type="FunFam" id="3.40.30.10:FF:000034">
    <property type="entry name" value="glutathione S-transferase 1"/>
    <property type="match status" value="1"/>
</dbReference>
<evidence type="ECO:0000256" key="1">
    <source>
        <dbReference type="ARBA" id="ARBA00011738"/>
    </source>
</evidence>
<reference evidence="4" key="3">
    <citation type="submission" date="2025-05" db="UniProtKB">
        <authorList>
            <consortium name="EnsemblMetazoa"/>
        </authorList>
    </citation>
    <scope>IDENTIFICATION</scope>
</reference>
<reference evidence="6" key="2">
    <citation type="submission" date="2025-04" db="UniProtKB">
        <authorList>
            <consortium name="RefSeq"/>
        </authorList>
    </citation>
    <scope>IDENTIFICATION</scope>
</reference>
<dbReference type="GO" id="GO:0004364">
    <property type="term" value="F:glutathione transferase activity"/>
    <property type="evidence" value="ECO:0007669"/>
    <property type="project" value="TreeGrafter"/>
</dbReference>
<keyword evidence="5" id="KW-1185">Reference proteome</keyword>
<dbReference type="SFLD" id="SFLDS00019">
    <property type="entry name" value="Glutathione_Transferase_(cytos"/>
    <property type="match status" value="1"/>
</dbReference>
<dbReference type="FunFam" id="1.20.1050.10:FF:000007">
    <property type="entry name" value="Glutathione S-transferase 1-1"/>
    <property type="match status" value="1"/>
</dbReference>
<dbReference type="InterPro" id="IPR010987">
    <property type="entry name" value="Glutathione-S-Trfase_C-like"/>
</dbReference>
<dbReference type="OrthoDB" id="2309723at2759"/>
<reference evidence="5" key="1">
    <citation type="journal article" date="2021" name="Elife">
        <title>Highly contiguous assemblies of 101 drosophilid genomes.</title>
        <authorList>
            <person name="Kim B.Y."/>
            <person name="Wang J.R."/>
            <person name="Miller D.E."/>
            <person name="Barmina O."/>
            <person name="Delaney E."/>
            <person name="Thompson A."/>
            <person name="Comeault A.A."/>
            <person name="Peede D."/>
            <person name="D'Agostino E.R."/>
            <person name="Pelaez J."/>
            <person name="Aguilar J.M."/>
            <person name="Haji D."/>
            <person name="Matsunaga T."/>
            <person name="Armstrong E.E."/>
            <person name="Zych M."/>
            <person name="Ogawa Y."/>
            <person name="Stamenkovic-Radak M."/>
            <person name="Jelic M."/>
            <person name="Veselinovic M.S."/>
            <person name="Tanaskovic M."/>
            <person name="Eric P."/>
            <person name="Gao J.J."/>
            <person name="Katoh T.K."/>
            <person name="Toda M.J."/>
            <person name="Watabe H."/>
            <person name="Watada M."/>
            <person name="Davis J.S."/>
            <person name="Moyle L.C."/>
            <person name="Manoli G."/>
            <person name="Bertolini E."/>
            <person name="Kostal V."/>
            <person name="Hawley R.S."/>
            <person name="Takahashi A."/>
            <person name="Jones C.D."/>
            <person name="Price D.K."/>
            <person name="Whiteman N."/>
            <person name="Kopp A."/>
            <person name="Matute D.R."/>
            <person name="Petrov D.A."/>
        </authorList>
    </citation>
    <scope>NUCLEOTIDE SEQUENCE [LARGE SCALE GENOMIC DNA]</scope>
</reference>
<feature type="domain" description="GST N-terminal" evidence="2">
    <location>
        <begin position="2"/>
        <end position="83"/>
    </location>
</feature>
<dbReference type="CDD" id="cd03045">
    <property type="entry name" value="GST_N_Delta_Epsilon"/>
    <property type="match status" value="1"/>
</dbReference>
<dbReference type="Gene3D" id="1.20.1050.10">
    <property type="match status" value="1"/>
</dbReference>
<dbReference type="InterPro" id="IPR004046">
    <property type="entry name" value="GST_C"/>
</dbReference>
<dbReference type="Proteomes" id="UP001652680">
    <property type="component" value="Unassembled WGS sequence"/>
</dbReference>
<dbReference type="PANTHER" id="PTHR43969">
    <property type="entry name" value="GLUTATHIONE S TRANSFERASE D10, ISOFORM A-RELATED"/>
    <property type="match status" value="1"/>
</dbReference>
<dbReference type="Pfam" id="PF13417">
    <property type="entry name" value="GST_N_3"/>
    <property type="match status" value="1"/>
</dbReference>
<dbReference type="InterPro" id="IPR036249">
    <property type="entry name" value="Thioredoxin-like_sf"/>
</dbReference>
<dbReference type="SFLD" id="SFLDG00358">
    <property type="entry name" value="Main_(cytGST)"/>
    <property type="match status" value="1"/>
</dbReference>
<dbReference type="EnsemblMetazoa" id="XM_017129374.1">
    <property type="protein sequence ID" value="XP_016984863.1"/>
    <property type="gene ID" value="LOC108048606"/>
</dbReference>
<evidence type="ECO:0000313" key="5">
    <source>
        <dbReference type="Proteomes" id="UP001652680"/>
    </source>
</evidence>
<dbReference type="InterPro" id="IPR036282">
    <property type="entry name" value="Glutathione-S-Trfase_C_sf"/>
</dbReference>
<dbReference type="PROSITE" id="PS50404">
    <property type="entry name" value="GST_NTER"/>
    <property type="match status" value="1"/>
</dbReference>
<dbReference type="GeneID" id="108048606"/>
<dbReference type="PROSITE" id="PS50405">
    <property type="entry name" value="GST_CTER"/>
    <property type="match status" value="1"/>
</dbReference>
<evidence type="ECO:0000259" key="2">
    <source>
        <dbReference type="PROSITE" id="PS50404"/>
    </source>
</evidence>
<accession>A0A6P4FC67</accession>
<dbReference type="CDD" id="cd03177">
    <property type="entry name" value="GST_C_Delta_Epsilon"/>
    <property type="match status" value="1"/>
</dbReference>
<proteinExistence type="predicted"/>
<feature type="domain" description="GST C-terminal" evidence="3">
    <location>
        <begin position="89"/>
        <end position="213"/>
    </location>
</feature>
<dbReference type="InterPro" id="IPR004045">
    <property type="entry name" value="Glutathione_S-Trfase_N"/>
</dbReference>
<dbReference type="PANTHER" id="PTHR43969:SF8">
    <property type="entry name" value="GLUTATHIONE S TRANSFERASE E13, ISOFORM A-RELATED"/>
    <property type="match status" value="1"/>
</dbReference>
<dbReference type="Gene3D" id="3.40.30.10">
    <property type="entry name" value="Glutaredoxin"/>
    <property type="match status" value="1"/>
</dbReference>
<evidence type="ECO:0000259" key="3">
    <source>
        <dbReference type="PROSITE" id="PS50405"/>
    </source>
</evidence>
<evidence type="ECO:0000313" key="6">
    <source>
        <dbReference type="RefSeq" id="XP_016984863.1"/>
    </source>
</evidence>
<dbReference type="Pfam" id="PF00043">
    <property type="entry name" value="GST_C"/>
    <property type="match status" value="1"/>
</dbReference>
<dbReference type="AlphaFoldDB" id="A0A6P4FC67"/>
<dbReference type="PROSITE" id="PS51354">
    <property type="entry name" value="GLUTAREDOXIN_2"/>
    <property type="match status" value="1"/>
</dbReference>
<organism evidence="6">
    <name type="scientific">Drosophila rhopaloa</name>
    <name type="common">Fruit fly</name>
    <dbReference type="NCBI Taxonomy" id="1041015"/>
    <lineage>
        <taxon>Eukaryota</taxon>
        <taxon>Metazoa</taxon>
        <taxon>Ecdysozoa</taxon>
        <taxon>Arthropoda</taxon>
        <taxon>Hexapoda</taxon>
        <taxon>Insecta</taxon>
        <taxon>Pterygota</taxon>
        <taxon>Neoptera</taxon>
        <taxon>Endopterygota</taxon>
        <taxon>Diptera</taxon>
        <taxon>Brachycera</taxon>
        <taxon>Muscomorpha</taxon>
        <taxon>Ephydroidea</taxon>
        <taxon>Drosophilidae</taxon>
        <taxon>Drosophila</taxon>
        <taxon>Sophophora</taxon>
    </lineage>
</organism>
<dbReference type="SUPFAM" id="SSF52833">
    <property type="entry name" value="Thioredoxin-like"/>
    <property type="match status" value="1"/>
</dbReference>
<name>A0A6P4FC67_DRORH</name>
<dbReference type="InterPro" id="IPR040079">
    <property type="entry name" value="Glutathione_S-Trfase"/>
</dbReference>
<evidence type="ECO:0000313" key="4">
    <source>
        <dbReference type="EnsemblMetazoa" id="XP_016984863.1"/>
    </source>
</evidence>
<dbReference type="SFLD" id="SFLDG01153">
    <property type="entry name" value="Main.4:_Theta-like"/>
    <property type="match status" value="1"/>
</dbReference>
<sequence length="222" mass="24738">MSKLILYGTEASPPVRAVKLTLAALDVPYDYVKINTLAKETLSPEFLKKNPQHTVPTLEDDGHFIWDSHAICAYLVSKYGKSDSLYPKDLLQRAVVDQRLHFESGVVFVGGLRSITKPLFASGLSTIPKERYDAVIEIYDFVETFLTGHDYVSGGQLTIADFSLITSITALAVFVDIDPVKYSKITAWIKKLEKLSFFEDANGKGARELVTILTKFNFSFSS</sequence>